<dbReference type="EMBL" id="CP015515">
    <property type="protein sequence ID" value="AND15903.1"/>
    <property type="molecule type" value="Genomic_DNA"/>
</dbReference>
<evidence type="ECO:0000313" key="2">
    <source>
        <dbReference type="EMBL" id="AND15903.1"/>
    </source>
</evidence>
<dbReference type="STRING" id="33888.A6122_0750"/>
<dbReference type="AlphaFoldDB" id="A0A160KR68"/>
<dbReference type="KEGG" id="rtn:A6122_0750"/>
<proteinExistence type="predicted"/>
<organism evidence="2 3">
    <name type="scientific">Rathayibacter tritici</name>
    <dbReference type="NCBI Taxonomy" id="33888"/>
    <lineage>
        <taxon>Bacteria</taxon>
        <taxon>Bacillati</taxon>
        <taxon>Actinomycetota</taxon>
        <taxon>Actinomycetes</taxon>
        <taxon>Micrococcales</taxon>
        <taxon>Microbacteriaceae</taxon>
        <taxon>Rathayibacter</taxon>
    </lineage>
</organism>
<dbReference type="RefSeq" id="WP_237358228.1">
    <property type="nucleotide sequence ID" value="NZ_CP015515.1"/>
</dbReference>
<sequence length="83" mass="8966">MKPQEPAGIGRAERTLAFMFIAIIVVSVLAFLAVLVAPAFGVRDYAGPLWSFVIALPLVGLPIAILLMIGVLIAGVRRRRRQP</sequence>
<evidence type="ECO:0000256" key="1">
    <source>
        <dbReference type="SAM" id="Phobius"/>
    </source>
</evidence>
<dbReference type="Proteomes" id="UP000077071">
    <property type="component" value="Chromosome"/>
</dbReference>
<reference evidence="2 3" key="1">
    <citation type="submission" date="2016-05" db="EMBL/GenBank/DDBJ databases">
        <title>Complete genome sequence of Rathayibacter tritici NCPPB 1953.</title>
        <authorList>
            <person name="Park J."/>
            <person name="Lee H.-H."/>
            <person name="Lee S.-W."/>
            <person name="Seo Y.-S."/>
        </authorList>
    </citation>
    <scope>NUCLEOTIDE SEQUENCE [LARGE SCALE GENOMIC DNA]</scope>
    <source>
        <strain evidence="2 3">NCPPB 1953</strain>
    </source>
</reference>
<accession>A0A160KR68</accession>
<keyword evidence="1" id="KW-0472">Membrane</keyword>
<feature type="transmembrane region" description="Helical" evidence="1">
    <location>
        <begin position="49"/>
        <end position="76"/>
    </location>
</feature>
<gene>
    <name evidence="2" type="ORF">A6122_0750</name>
</gene>
<evidence type="ECO:0000313" key="3">
    <source>
        <dbReference type="Proteomes" id="UP000077071"/>
    </source>
</evidence>
<evidence type="ECO:0008006" key="4">
    <source>
        <dbReference type="Google" id="ProtNLM"/>
    </source>
</evidence>
<keyword evidence="3" id="KW-1185">Reference proteome</keyword>
<name>A0A160KR68_9MICO</name>
<feature type="transmembrane region" description="Helical" evidence="1">
    <location>
        <begin position="16"/>
        <end position="37"/>
    </location>
</feature>
<keyword evidence="1" id="KW-1133">Transmembrane helix</keyword>
<dbReference type="PATRIC" id="fig|33888.3.peg.832"/>
<protein>
    <recommendedName>
        <fullName evidence="4">Multidrug ABC transporter ATPase</fullName>
    </recommendedName>
</protein>
<keyword evidence="1" id="KW-0812">Transmembrane</keyword>